<dbReference type="InterPro" id="IPR023936">
    <property type="entry name" value="RutE-like"/>
</dbReference>
<reference evidence="7" key="1">
    <citation type="submission" date="2018-07" db="EMBL/GenBank/DDBJ databases">
        <title>Streptacidiphilus bronchialis DSM 106435 chromosome.</title>
        <authorList>
            <person name="Batra D."/>
            <person name="Gulvik C.A."/>
        </authorList>
    </citation>
    <scope>NUCLEOTIDE SEQUENCE [LARGE SCALE GENOMIC DNA]</scope>
    <source>
        <strain evidence="7">DSM 106435</strain>
    </source>
</reference>
<feature type="domain" description="Nitroreductase" evidence="5">
    <location>
        <begin position="55"/>
        <end position="212"/>
    </location>
</feature>
<dbReference type="AlphaFoldDB" id="A0A345STP7"/>
<evidence type="ECO:0000259" key="5">
    <source>
        <dbReference type="Pfam" id="PF00881"/>
    </source>
</evidence>
<accession>A0A345STP7</accession>
<dbReference type="OrthoDB" id="9784375at2"/>
<dbReference type="GO" id="GO:0016491">
    <property type="term" value="F:oxidoreductase activity"/>
    <property type="evidence" value="ECO:0007669"/>
    <property type="project" value="UniProtKB-KW"/>
</dbReference>
<evidence type="ECO:0000313" key="6">
    <source>
        <dbReference type="EMBL" id="AXI77102.1"/>
    </source>
</evidence>
<dbReference type="Pfam" id="PF00881">
    <property type="entry name" value="Nitroreductase"/>
    <property type="match status" value="1"/>
</dbReference>
<evidence type="ECO:0000256" key="4">
    <source>
        <dbReference type="ARBA" id="ARBA00023002"/>
    </source>
</evidence>
<protein>
    <submittedName>
        <fullName evidence="6">Malonic semialdehyde reductase</fullName>
    </submittedName>
</protein>
<dbReference type="PANTHER" id="PTHR43543:SF1">
    <property type="entry name" value="MALONIC SEMIALDEHYDE REDUCTASE RUTE-RELATED"/>
    <property type="match status" value="1"/>
</dbReference>
<sequence length="234" mass="25949">MPPSYRACYSRHRCSFFRSSKGDESTVTTDSGTAVPPALDLLDDAGRALLFTEARTANSFAPTPVTDDELSRIWELAKWPPTAANVQPLRVLYVRTDEGRKRLVQHLNEGNRAKTESAPAVAVLAMDTRFHDHIPTLLPFRPELKDVFEAQEEMRESTGRFSAALQAGYFVLAVRALGLAAGPMGGFDAAALDAEFFPDGQWRSLLVVNIGHPGENPWFDRLPRLDHSDALRWA</sequence>
<dbReference type="Gene3D" id="3.40.109.10">
    <property type="entry name" value="NADH Oxidase"/>
    <property type="match status" value="1"/>
</dbReference>
<dbReference type="CDD" id="cd02148">
    <property type="entry name" value="RutE-like"/>
    <property type="match status" value="1"/>
</dbReference>
<organism evidence="6 7">
    <name type="scientific">Peterkaempfera bronchialis</name>
    <dbReference type="NCBI Taxonomy" id="2126346"/>
    <lineage>
        <taxon>Bacteria</taxon>
        <taxon>Bacillati</taxon>
        <taxon>Actinomycetota</taxon>
        <taxon>Actinomycetes</taxon>
        <taxon>Kitasatosporales</taxon>
        <taxon>Streptomycetaceae</taxon>
        <taxon>Peterkaempfera</taxon>
    </lineage>
</organism>
<keyword evidence="1" id="KW-0285">Flavoprotein</keyword>
<dbReference type="PANTHER" id="PTHR43543">
    <property type="entry name" value="MALONIC SEMIALDEHYDE REDUCTASE RUTE-RELATED"/>
    <property type="match status" value="1"/>
</dbReference>
<dbReference type="NCBIfam" id="NF003768">
    <property type="entry name" value="PRK05365.1"/>
    <property type="match status" value="1"/>
</dbReference>
<dbReference type="EMBL" id="CP031264">
    <property type="protein sequence ID" value="AXI77102.1"/>
    <property type="molecule type" value="Genomic_DNA"/>
</dbReference>
<gene>
    <name evidence="6" type="ORF">C7M71_006230</name>
</gene>
<keyword evidence="7" id="KW-1185">Reference proteome</keyword>
<dbReference type="SUPFAM" id="SSF55469">
    <property type="entry name" value="FMN-dependent nitroreductase-like"/>
    <property type="match status" value="1"/>
</dbReference>
<evidence type="ECO:0000256" key="3">
    <source>
        <dbReference type="ARBA" id="ARBA00022857"/>
    </source>
</evidence>
<dbReference type="InterPro" id="IPR029479">
    <property type="entry name" value="Nitroreductase"/>
</dbReference>
<keyword evidence="4" id="KW-0560">Oxidoreductase</keyword>
<keyword evidence="2" id="KW-0288">FMN</keyword>
<dbReference type="Proteomes" id="UP000249340">
    <property type="component" value="Chromosome"/>
</dbReference>
<dbReference type="InterPro" id="IPR050461">
    <property type="entry name" value="Nitroreductase_HadB/RutE"/>
</dbReference>
<keyword evidence="3" id="KW-0521">NADP</keyword>
<dbReference type="InterPro" id="IPR000415">
    <property type="entry name" value="Nitroreductase-like"/>
</dbReference>
<name>A0A345STP7_9ACTN</name>
<evidence type="ECO:0000256" key="2">
    <source>
        <dbReference type="ARBA" id="ARBA00022643"/>
    </source>
</evidence>
<evidence type="ECO:0000313" key="7">
    <source>
        <dbReference type="Proteomes" id="UP000249340"/>
    </source>
</evidence>
<dbReference type="KEGG" id="stri:C7M71_006230"/>
<proteinExistence type="predicted"/>
<evidence type="ECO:0000256" key="1">
    <source>
        <dbReference type="ARBA" id="ARBA00022630"/>
    </source>
</evidence>